<feature type="non-terminal residue" evidence="3">
    <location>
        <position position="553"/>
    </location>
</feature>
<evidence type="ECO:0000313" key="4">
    <source>
        <dbReference type="Proteomes" id="UP000266144"/>
    </source>
</evidence>
<dbReference type="InterPro" id="IPR011439">
    <property type="entry name" value="DUF1542"/>
</dbReference>
<dbReference type="Gene3D" id="1.20.1270.70">
    <property type="entry name" value="Designed single chain three-helix bundle"/>
    <property type="match status" value="1"/>
</dbReference>
<gene>
    <name evidence="3" type="ORF">C5O68_12325</name>
</gene>
<organism evidence="3 4">
    <name type="scientific">Streptococcus pseudopneumoniae</name>
    <dbReference type="NCBI Taxonomy" id="257758"/>
    <lineage>
        <taxon>Bacteria</taxon>
        <taxon>Bacillati</taxon>
        <taxon>Bacillota</taxon>
        <taxon>Bacilli</taxon>
        <taxon>Lactobacillales</taxon>
        <taxon>Streptococcaceae</taxon>
        <taxon>Streptococcus</taxon>
    </lineage>
</organism>
<feature type="region of interest" description="Disordered" evidence="1">
    <location>
        <begin position="52"/>
        <end position="123"/>
    </location>
</feature>
<protein>
    <recommendedName>
        <fullName evidence="2">DUF1542 domain-containing protein</fullName>
    </recommendedName>
</protein>
<reference evidence="4" key="1">
    <citation type="submission" date="2018-02" db="EMBL/GenBank/DDBJ databases">
        <authorList>
            <person name="Handem S."/>
        </authorList>
    </citation>
    <scope>NUCLEOTIDE SEQUENCE [LARGE SCALE GENOMIC DNA]</scope>
    <source>
        <strain evidence="4">Spain939</strain>
    </source>
</reference>
<proteinExistence type="predicted"/>
<dbReference type="Pfam" id="PF07564">
    <property type="entry name" value="DUF1542"/>
    <property type="match status" value="1"/>
</dbReference>
<name>A0A3A4RZ74_9STRE</name>
<comment type="caution">
    <text evidence="3">The sequence shown here is derived from an EMBL/GenBank/DDBJ whole genome shotgun (WGS) entry which is preliminary data.</text>
</comment>
<sequence length="553" mass="59480">MLANLTLDSMKELHARVEAGLERAKAVLENPNSSQEEVNAQIQSMRELTEEVNKAMAGGVTSPAQLGEGRSVTQSEASPTPRRGRRGRGPLTPPATPAPVSTESQEKKETVEEATDYTNGPGSYPLLENIHKLFQELKTSTGNPEQVQKLKEAYDKLNEALQTQEDGLVDDAIFNAALEEYKKASHLKKGAEGAAKTRSRRSVSGLVYGLATGSPGNERILTHSDGSGKDSVTLLNSTDLTDVPLKFIATVQNGSIREFALTGFPDRDKDGNKWAETTVTYSRDKKRALITVKGKTPKGIYGLYNVKPVVTLSSGHVESRILQVRYQLPKAEFDFSPLGTGNTAQQDVEGKAKEKPILQVKIPLPPSGSIKTTNIPAGGQIKVFLVRGGQNDSFNGVATSAKGYDLVAWALIGENGKGYIVPTQYKKETIGDQTLRLVTQTAIDAATNQAGIDAAKQEFETTLNQVNPTAQANGNAKQTLTQKATDKKNGFNNIQHLTEEEKNAAIKKVDDALKKAQTAIDAATNQAGIDAAKQEFETTLNQVNPTAQANGNA</sequence>
<dbReference type="EMBL" id="PTQV01000117">
    <property type="protein sequence ID" value="RJP77114.1"/>
    <property type="molecule type" value="Genomic_DNA"/>
</dbReference>
<evidence type="ECO:0000313" key="3">
    <source>
        <dbReference type="EMBL" id="RJP77114.1"/>
    </source>
</evidence>
<dbReference type="Proteomes" id="UP000266144">
    <property type="component" value="Unassembled WGS sequence"/>
</dbReference>
<feature type="domain" description="DUF1542" evidence="2">
    <location>
        <begin position="475"/>
        <end position="547"/>
    </location>
</feature>
<dbReference type="AlphaFoldDB" id="A0A3A4RZ74"/>
<accession>A0A3A4RZ74</accession>
<evidence type="ECO:0000259" key="2">
    <source>
        <dbReference type="Pfam" id="PF07564"/>
    </source>
</evidence>
<evidence type="ECO:0000256" key="1">
    <source>
        <dbReference type="SAM" id="MobiDB-lite"/>
    </source>
</evidence>